<dbReference type="InterPro" id="IPR005062">
    <property type="entry name" value="SAC3/GANP/THP3_conserved"/>
</dbReference>
<dbReference type="PANTHER" id="PTHR12436:SF3">
    <property type="entry name" value="GERMINAL-CENTER ASSOCIATED NUCLEAR PROTEIN"/>
    <property type="match status" value="1"/>
</dbReference>
<protein>
    <submittedName>
        <fullName evidence="3">Actin cytoskeleton and mitosis protein</fullName>
    </submittedName>
</protein>
<feature type="region of interest" description="Disordered" evidence="1">
    <location>
        <begin position="1076"/>
        <end position="1159"/>
    </location>
</feature>
<dbReference type="EMBL" id="JANBUL010000188">
    <property type="protein sequence ID" value="KAJ2779196.1"/>
    <property type="molecule type" value="Genomic_DNA"/>
</dbReference>
<evidence type="ECO:0000313" key="3">
    <source>
        <dbReference type="EMBL" id="KAJ2779196.1"/>
    </source>
</evidence>
<feature type="compositionally biased region" description="Pro residues" evidence="1">
    <location>
        <begin position="1087"/>
        <end position="1099"/>
    </location>
</feature>
<dbReference type="GO" id="GO:0005737">
    <property type="term" value="C:cytoplasm"/>
    <property type="evidence" value="ECO:0007669"/>
    <property type="project" value="TreeGrafter"/>
</dbReference>
<evidence type="ECO:0000259" key="2">
    <source>
        <dbReference type="Pfam" id="PF03399"/>
    </source>
</evidence>
<dbReference type="GO" id="GO:0070390">
    <property type="term" value="C:transcription export complex 2"/>
    <property type="evidence" value="ECO:0007669"/>
    <property type="project" value="TreeGrafter"/>
</dbReference>
<reference evidence="3" key="1">
    <citation type="submission" date="2022-07" db="EMBL/GenBank/DDBJ databases">
        <title>Phylogenomic reconstructions and comparative analyses of Kickxellomycotina fungi.</title>
        <authorList>
            <person name="Reynolds N.K."/>
            <person name="Stajich J.E."/>
            <person name="Barry K."/>
            <person name="Grigoriev I.V."/>
            <person name="Crous P."/>
            <person name="Smith M.E."/>
        </authorList>
    </citation>
    <scope>NUCLEOTIDE SEQUENCE</scope>
    <source>
        <strain evidence="3">NBRC 105414</strain>
    </source>
</reference>
<accession>A0A9W8H5Q2</accession>
<name>A0A9W8H5Q2_9FUNG</name>
<proteinExistence type="predicted"/>
<keyword evidence="4" id="KW-1185">Reference proteome</keyword>
<dbReference type="GO" id="GO:0006406">
    <property type="term" value="P:mRNA export from nucleus"/>
    <property type="evidence" value="ECO:0007669"/>
    <property type="project" value="TreeGrafter"/>
</dbReference>
<feature type="compositionally biased region" description="Basic residues" evidence="1">
    <location>
        <begin position="1131"/>
        <end position="1143"/>
    </location>
</feature>
<dbReference type="Pfam" id="PF03399">
    <property type="entry name" value="SAC3_GANP"/>
    <property type="match status" value="1"/>
</dbReference>
<feature type="compositionally biased region" description="Low complexity" evidence="1">
    <location>
        <begin position="1120"/>
        <end position="1130"/>
    </location>
</feature>
<gene>
    <name evidence="3" type="primary">SAC3</name>
    <name evidence="3" type="ORF">H4R18_004141</name>
</gene>
<dbReference type="Gene3D" id="1.25.40.990">
    <property type="match status" value="1"/>
</dbReference>
<feature type="domain" description="SAC3/GANP/THP3 conserved" evidence="2">
    <location>
        <begin position="70"/>
        <end position="371"/>
    </location>
</feature>
<dbReference type="InterPro" id="IPR045107">
    <property type="entry name" value="SAC3/GANP/THP3"/>
</dbReference>
<dbReference type="AlphaFoldDB" id="A0A9W8H5Q2"/>
<evidence type="ECO:0000256" key="1">
    <source>
        <dbReference type="SAM" id="MobiDB-lite"/>
    </source>
</evidence>
<organism evidence="3 4">
    <name type="scientific">Coemansia javaensis</name>
    <dbReference type="NCBI Taxonomy" id="2761396"/>
    <lineage>
        <taxon>Eukaryota</taxon>
        <taxon>Fungi</taxon>
        <taxon>Fungi incertae sedis</taxon>
        <taxon>Zoopagomycota</taxon>
        <taxon>Kickxellomycotina</taxon>
        <taxon>Kickxellomycetes</taxon>
        <taxon>Kickxellales</taxon>
        <taxon>Kickxellaceae</taxon>
        <taxon>Coemansia</taxon>
    </lineage>
</organism>
<dbReference type="OrthoDB" id="264795at2759"/>
<evidence type="ECO:0000313" key="4">
    <source>
        <dbReference type="Proteomes" id="UP001140217"/>
    </source>
</evidence>
<comment type="caution">
    <text evidence="3">The sequence shown here is derived from an EMBL/GenBank/DDBJ whole genome shotgun (WGS) entry which is preliminary data.</text>
</comment>
<sequence>MDPEWRSEEEEARLKALRRERFKNTEAEERYRRLVAERAVRRKQLEQQGALGRQGALAEARKIVGTCTLMCPEFEREERELKNNIAALELVPGTRRADPARTVKTFHRSAAGNEEPLPEDLRTAETLTRTLDHLVNVVIGEDPGLQRCHGFVRDRTRSIRQDFTIQNIRDQTTVAACERIARFHIVSLHVLCGNRDFAEHQDMEQLRNTLKTLIELYDDHRRAGQRCGNEAEFYAYYIAAHLHDPDAKRVAERLPAHIFTAPVVQQALRLHMLAESSGTVGVHRDPGNQFAAQNLATQFFRAVAAPETPLLLACLAEYRFPSIRRAALKAMCDAFPYQDGKEYPTEEFAAMLAFDSADEAHAFCRLFGVACTAAGVKLGERVAGALVYREPAQRPRPAAPNLRVVGSKFHMSPMQAINDPLPARFLAASLAPALVASLATTTTTTTAAASAPLATLTFKPPVPAVAASVSAPAASAAPAASVASPARSANAFATAFATGHGGVFGAKPPLPAAEKGAFALSAGPAPPAVVWNRPRHRINWVSLTNALYDSLVGSLARDIAQPVVRHAARCADAADAVAGDIAQSIIDYTAAFIAYEEAYRCVLLGRADAFRRQAVLRAAVSRWSMESVARQQDRARQQRQQDDLDEILDSEYMGDRLHPDDIFGLASPARALPLPPPPPATPQVPGGFWESARLGPECFDMARRVLARFGSPGLCATVDVAGSSGAAVLPSWLWWQIDPAAIDGPGRGLRAVSYADGAQTLAFRELPDDGPESPGGGHSTSAARVVVLSPEPVGAADAHGLAGDISAHVRAALDWARSSHSGPTPVLFALWGSDERGARAARRAVERALGASGVPGHVATSVLAMDIAMAKVQLGAGLRWLCRHVIQARKATLVRAPRAYAAVADALLRQLQHMRTCALAAAAAHGPIDDGAAVAVFNMAAETANAFVALVNEHFLRSAGRTAELYPPITALEAAAGACLGSSGSSSSSAAAPDAAATAALVGDILATPGPDQPPLLGACLRALEVSAKHRLDALRCAVPEDAYADRRAVADATRAAVRLAEVHAAQAAHLCQSAAPATPAPRRTPAMPPAASPAPVRTPVPHRGFAPMTSPAPHPPGSPSSVASRSTAASKRRRPGSARKIARLQSAIERASRQLQDQ</sequence>
<feature type="compositionally biased region" description="Low complexity" evidence="1">
    <location>
        <begin position="1076"/>
        <end position="1086"/>
    </location>
</feature>
<dbReference type="PANTHER" id="PTHR12436">
    <property type="entry name" value="80 KDA MCM3-ASSOCIATED PROTEIN"/>
    <property type="match status" value="1"/>
</dbReference>
<dbReference type="Proteomes" id="UP001140217">
    <property type="component" value="Unassembled WGS sequence"/>
</dbReference>